<dbReference type="PANTHER" id="PTHR23506">
    <property type="entry name" value="GH10249P"/>
    <property type="match status" value="1"/>
</dbReference>
<keyword evidence="5" id="KW-0472">Membrane</keyword>
<evidence type="ECO:0000256" key="5">
    <source>
        <dbReference type="ARBA" id="ARBA00023136"/>
    </source>
</evidence>
<organism evidence="7 8">
    <name type="scientific">Petrolisthes manimaculis</name>
    <dbReference type="NCBI Taxonomy" id="1843537"/>
    <lineage>
        <taxon>Eukaryota</taxon>
        <taxon>Metazoa</taxon>
        <taxon>Ecdysozoa</taxon>
        <taxon>Arthropoda</taxon>
        <taxon>Crustacea</taxon>
        <taxon>Multicrustacea</taxon>
        <taxon>Malacostraca</taxon>
        <taxon>Eumalacostraca</taxon>
        <taxon>Eucarida</taxon>
        <taxon>Decapoda</taxon>
        <taxon>Pleocyemata</taxon>
        <taxon>Anomura</taxon>
        <taxon>Galatheoidea</taxon>
        <taxon>Porcellanidae</taxon>
        <taxon>Petrolisthes</taxon>
    </lineage>
</organism>
<dbReference type="AlphaFoldDB" id="A0AAE1P2M2"/>
<evidence type="ECO:0000256" key="3">
    <source>
        <dbReference type="ARBA" id="ARBA00022692"/>
    </source>
</evidence>
<keyword evidence="2" id="KW-0813">Transport</keyword>
<evidence type="ECO:0000256" key="2">
    <source>
        <dbReference type="ARBA" id="ARBA00022448"/>
    </source>
</evidence>
<comment type="caution">
    <text evidence="7">The sequence shown here is derived from an EMBL/GenBank/DDBJ whole genome shotgun (WGS) entry which is preliminary data.</text>
</comment>
<keyword evidence="4" id="KW-1133">Transmembrane helix</keyword>
<dbReference type="EMBL" id="JAWZYT010003221">
    <property type="protein sequence ID" value="KAK4299515.1"/>
    <property type="molecule type" value="Genomic_DNA"/>
</dbReference>
<comment type="subcellular location">
    <subcellularLocation>
        <location evidence="1">Membrane</location>
        <topology evidence="1">Multi-pass membrane protein</topology>
    </subcellularLocation>
</comment>
<reference evidence="7" key="1">
    <citation type="submission" date="2023-11" db="EMBL/GenBank/DDBJ databases">
        <title>Genome assemblies of two species of porcelain crab, Petrolisthes cinctipes and Petrolisthes manimaculis (Anomura: Porcellanidae).</title>
        <authorList>
            <person name="Angst P."/>
        </authorList>
    </citation>
    <scope>NUCLEOTIDE SEQUENCE</scope>
    <source>
        <strain evidence="7">PB745_02</strain>
        <tissue evidence="7">Gill</tissue>
    </source>
</reference>
<dbReference type="GO" id="GO:0030672">
    <property type="term" value="C:synaptic vesicle membrane"/>
    <property type="evidence" value="ECO:0007669"/>
    <property type="project" value="TreeGrafter"/>
</dbReference>
<dbReference type="GO" id="GO:0015842">
    <property type="term" value="P:aminergic neurotransmitter loading into synaptic vesicle"/>
    <property type="evidence" value="ECO:0007669"/>
    <property type="project" value="TreeGrafter"/>
</dbReference>
<keyword evidence="8" id="KW-1185">Reference proteome</keyword>
<dbReference type="InterPro" id="IPR050930">
    <property type="entry name" value="MFS_Vesicular_Transporter"/>
</dbReference>
<evidence type="ECO:0000256" key="4">
    <source>
        <dbReference type="ARBA" id="ARBA00022989"/>
    </source>
</evidence>
<gene>
    <name evidence="7" type="ORF">Pmani_028197</name>
</gene>
<proteinExistence type="predicted"/>
<evidence type="ECO:0000256" key="1">
    <source>
        <dbReference type="ARBA" id="ARBA00004141"/>
    </source>
</evidence>
<feature type="compositionally biased region" description="Polar residues" evidence="6">
    <location>
        <begin position="104"/>
        <end position="125"/>
    </location>
</feature>
<sequence>MEEEKRENLKGDECGAAGWGPGRMGAVAEWLTQCRESRKLILVIVAIALLLDKHAPHHCRYVKVPIIPKYLYQLHHPNFSSTFPPQLDTTTTTTTTVAPLPPFTSLNDQSGPGRTTSTMEFLTNSTPPKPPPTPQDIHKMNHEDLVNENVEVGLLFCSKAVVQLLTNPFIGPLTHR</sequence>
<dbReference type="GO" id="GO:0043195">
    <property type="term" value="C:terminal bouton"/>
    <property type="evidence" value="ECO:0007669"/>
    <property type="project" value="TreeGrafter"/>
</dbReference>
<dbReference type="Proteomes" id="UP001292094">
    <property type="component" value="Unassembled WGS sequence"/>
</dbReference>
<feature type="region of interest" description="Disordered" evidence="6">
    <location>
        <begin position="90"/>
        <end position="133"/>
    </location>
</feature>
<protein>
    <submittedName>
        <fullName evidence="7">Uncharacterized protein</fullName>
    </submittedName>
</protein>
<evidence type="ECO:0000313" key="7">
    <source>
        <dbReference type="EMBL" id="KAK4299515.1"/>
    </source>
</evidence>
<dbReference type="PANTHER" id="PTHR23506:SF23">
    <property type="entry name" value="GH10249P"/>
    <property type="match status" value="1"/>
</dbReference>
<evidence type="ECO:0000313" key="8">
    <source>
        <dbReference type="Proteomes" id="UP001292094"/>
    </source>
</evidence>
<name>A0AAE1P2M2_9EUCA</name>
<dbReference type="GO" id="GO:0005335">
    <property type="term" value="F:serotonin:sodium:chloride symporter activity"/>
    <property type="evidence" value="ECO:0007669"/>
    <property type="project" value="TreeGrafter"/>
</dbReference>
<accession>A0AAE1P2M2</accession>
<evidence type="ECO:0000256" key="6">
    <source>
        <dbReference type="SAM" id="MobiDB-lite"/>
    </source>
</evidence>
<keyword evidence="3" id="KW-0812">Transmembrane</keyword>